<sequence>MKRSSMNLTIKRGSQKAGWLTIPIQMNLLSKCFIFLRRFNLMRRLILLVGSIFLVFLMGCIITPTQQRNECSYSKIEVYFYYSPTCPHCENVKPYIDSLRENYTNVGIYYCNVQDLSKACYEYIHYVIGVPTVVVHTGNVTTLLIGERDVMKLEELINRLSCCG</sequence>
<organism evidence="3">
    <name type="scientific">Geoglobus ahangari</name>
    <dbReference type="NCBI Taxonomy" id="113653"/>
    <lineage>
        <taxon>Archaea</taxon>
        <taxon>Methanobacteriati</taxon>
        <taxon>Methanobacteriota</taxon>
        <taxon>Archaeoglobi</taxon>
        <taxon>Archaeoglobales</taxon>
        <taxon>Archaeoglobaceae</taxon>
        <taxon>Geoglobus</taxon>
    </lineage>
</organism>
<comment type="caution">
    <text evidence="3">The sequence shown here is derived from an EMBL/GenBank/DDBJ whole genome shotgun (WGS) entry which is preliminary data.</text>
</comment>
<feature type="domain" description="Thioredoxin" evidence="2">
    <location>
        <begin position="78"/>
        <end position="158"/>
    </location>
</feature>
<proteinExistence type="predicted"/>
<evidence type="ECO:0000313" key="3">
    <source>
        <dbReference type="EMBL" id="HGE67046.1"/>
    </source>
</evidence>
<dbReference type="InterPro" id="IPR013766">
    <property type="entry name" value="Thioredoxin_domain"/>
</dbReference>
<keyword evidence="1" id="KW-0812">Transmembrane</keyword>
<keyword evidence="1" id="KW-1133">Transmembrane helix</keyword>
<evidence type="ECO:0000256" key="1">
    <source>
        <dbReference type="SAM" id="Phobius"/>
    </source>
</evidence>
<protein>
    <submittedName>
        <fullName evidence="3">Thioredoxin</fullName>
    </submittedName>
</protein>
<dbReference type="Gene3D" id="3.40.30.10">
    <property type="entry name" value="Glutaredoxin"/>
    <property type="match status" value="1"/>
</dbReference>
<evidence type="ECO:0000259" key="2">
    <source>
        <dbReference type="Pfam" id="PF00085"/>
    </source>
</evidence>
<accession>A0A7C3YPT9</accession>
<reference evidence="3" key="1">
    <citation type="journal article" date="2020" name="mSystems">
        <title>Genome- and Community-Level Interaction Insights into Carbon Utilization and Element Cycling Functions of Hydrothermarchaeota in Hydrothermal Sediment.</title>
        <authorList>
            <person name="Zhou Z."/>
            <person name="Liu Y."/>
            <person name="Xu W."/>
            <person name="Pan J."/>
            <person name="Luo Z.H."/>
            <person name="Li M."/>
        </authorList>
    </citation>
    <scope>NUCLEOTIDE SEQUENCE [LARGE SCALE GENOMIC DNA]</scope>
    <source>
        <strain evidence="4">SpSt-62</strain>
        <strain evidence="3">SpSt-97</strain>
    </source>
</reference>
<dbReference type="EMBL" id="DTPI01000037">
    <property type="protein sequence ID" value="HGE67046.1"/>
    <property type="molecule type" value="Genomic_DNA"/>
</dbReference>
<dbReference type="AlphaFoldDB" id="A0A7C3YPT9"/>
<dbReference type="CDD" id="cd02947">
    <property type="entry name" value="TRX_family"/>
    <property type="match status" value="1"/>
</dbReference>
<name>A0A7C3YPT9_9EURY</name>
<dbReference type="SUPFAM" id="SSF52833">
    <property type="entry name" value="Thioredoxin-like"/>
    <property type="match status" value="1"/>
</dbReference>
<feature type="transmembrane region" description="Helical" evidence="1">
    <location>
        <begin position="45"/>
        <end position="64"/>
    </location>
</feature>
<dbReference type="InterPro" id="IPR036249">
    <property type="entry name" value="Thioredoxin-like_sf"/>
</dbReference>
<keyword evidence="1" id="KW-0472">Membrane</keyword>
<gene>
    <name evidence="4" type="ORF">ENT89_07390</name>
    <name evidence="3" type="ORF">ENX77_08050</name>
</gene>
<dbReference type="Pfam" id="PF00085">
    <property type="entry name" value="Thioredoxin"/>
    <property type="match status" value="1"/>
</dbReference>
<evidence type="ECO:0000313" key="4">
    <source>
        <dbReference type="EMBL" id="HGU59940.1"/>
    </source>
</evidence>
<dbReference type="EMBL" id="DTAK01000062">
    <property type="protein sequence ID" value="HGU59940.1"/>
    <property type="molecule type" value="Genomic_DNA"/>
</dbReference>